<accession>A0A2M7K5S7</accession>
<sequence length="119" mass="12706">MKKNLLGVIVLTIILSLCLSSIVFAAEAKIKVGIVTDVGGRGDRSFNDSAIRGLETWAAKVKYVQGGGYEPLSDADFNASIPEDLAGANIKPLNVEAIVLESKDKKDYIPNISTLIEQA</sequence>
<feature type="chain" id="PRO_5014669845" evidence="1">
    <location>
        <begin position="26"/>
        <end position="119"/>
    </location>
</feature>
<dbReference type="AlphaFoldDB" id="A0A2M7K5S7"/>
<organism evidence="2 3">
    <name type="scientific">Candidatus Infernicultor aquiphilus</name>
    <dbReference type="NCBI Taxonomy" id="1805029"/>
    <lineage>
        <taxon>Bacteria</taxon>
        <taxon>Pseudomonadati</taxon>
        <taxon>Atribacterota</taxon>
        <taxon>Candidatus Phoenicimicrobiia</taxon>
        <taxon>Candidatus Pheonicimicrobiales</taxon>
        <taxon>Candidatus Phoenicimicrobiaceae</taxon>
        <taxon>Candidatus Infernicultor</taxon>
    </lineage>
</organism>
<evidence type="ECO:0000313" key="2">
    <source>
        <dbReference type="EMBL" id="PIX33496.1"/>
    </source>
</evidence>
<dbReference type="Gene3D" id="3.40.50.2300">
    <property type="match status" value="1"/>
</dbReference>
<feature type="signal peptide" evidence="1">
    <location>
        <begin position="1"/>
        <end position="25"/>
    </location>
</feature>
<evidence type="ECO:0000256" key="1">
    <source>
        <dbReference type="SAM" id="SignalP"/>
    </source>
</evidence>
<feature type="non-terminal residue" evidence="2">
    <location>
        <position position="119"/>
    </location>
</feature>
<dbReference type="EMBL" id="PFIP01000151">
    <property type="protein sequence ID" value="PIX33496.1"/>
    <property type="molecule type" value="Genomic_DNA"/>
</dbReference>
<gene>
    <name evidence="2" type="ORF">COZ58_07425</name>
</gene>
<keyword evidence="1" id="KW-0732">Signal</keyword>
<comment type="caution">
    <text evidence="2">The sequence shown here is derived from an EMBL/GenBank/DDBJ whole genome shotgun (WGS) entry which is preliminary data.</text>
</comment>
<dbReference type="Proteomes" id="UP000231493">
    <property type="component" value="Unassembled WGS sequence"/>
</dbReference>
<protein>
    <submittedName>
        <fullName evidence="2">BMP family ABC transporter substrate-binding protein</fullName>
    </submittedName>
</protein>
<evidence type="ECO:0000313" key="3">
    <source>
        <dbReference type="Proteomes" id="UP000231493"/>
    </source>
</evidence>
<reference evidence="3" key="1">
    <citation type="submission" date="2017-09" db="EMBL/GenBank/DDBJ databases">
        <title>Depth-based differentiation of microbial function through sediment-hosted aquifers and enrichment of novel symbionts in the deep terrestrial subsurface.</title>
        <authorList>
            <person name="Probst A.J."/>
            <person name="Ladd B."/>
            <person name="Jarett J.K."/>
            <person name="Geller-Mcgrath D.E."/>
            <person name="Sieber C.M."/>
            <person name="Emerson J.B."/>
            <person name="Anantharaman K."/>
            <person name="Thomas B.C."/>
            <person name="Malmstrom R."/>
            <person name="Stieglmeier M."/>
            <person name="Klingl A."/>
            <person name="Woyke T."/>
            <person name="Ryan C.M."/>
            <person name="Banfield J.F."/>
        </authorList>
    </citation>
    <scope>NUCLEOTIDE SEQUENCE [LARGE SCALE GENOMIC DNA]</scope>
</reference>
<name>A0A2M7K5S7_9BACT</name>
<proteinExistence type="predicted"/>